<evidence type="ECO:0000256" key="5">
    <source>
        <dbReference type="ARBA" id="ARBA00022737"/>
    </source>
</evidence>
<evidence type="ECO:0000256" key="9">
    <source>
        <dbReference type="SAM" id="Coils"/>
    </source>
</evidence>
<reference evidence="12" key="1">
    <citation type="submission" date="2023-07" db="EMBL/GenBank/DDBJ databases">
        <authorList>
            <consortium name="AG Swart"/>
            <person name="Singh M."/>
            <person name="Singh A."/>
            <person name="Seah K."/>
            <person name="Emmerich C."/>
        </authorList>
    </citation>
    <scope>NUCLEOTIDE SEQUENCE</scope>
    <source>
        <strain evidence="12">DP1</strain>
    </source>
</reference>
<dbReference type="PANTHER" id="PTHR11635">
    <property type="entry name" value="CAMP-DEPENDENT PROTEIN KINASE REGULATORY CHAIN"/>
    <property type="match status" value="1"/>
</dbReference>
<evidence type="ECO:0000256" key="3">
    <source>
        <dbReference type="ARBA" id="ARBA00022553"/>
    </source>
</evidence>
<dbReference type="InterPro" id="IPR014710">
    <property type="entry name" value="RmlC-like_jellyroll"/>
</dbReference>
<dbReference type="FunFam" id="2.60.120.10:FF:000006">
    <property type="entry name" value="cAMP-dependent protein kinase type I-alpha regulatory subunit"/>
    <property type="match status" value="1"/>
</dbReference>
<dbReference type="Gene3D" id="2.60.120.10">
    <property type="entry name" value="Jelly Rolls"/>
    <property type="match status" value="2"/>
</dbReference>
<proteinExistence type="inferred from homology"/>
<feature type="compositionally biased region" description="Acidic residues" evidence="10">
    <location>
        <begin position="101"/>
        <end position="113"/>
    </location>
</feature>
<evidence type="ECO:0000256" key="7">
    <source>
        <dbReference type="ARBA" id="ARBA00023149"/>
    </source>
</evidence>
<keyword evidence="4 8" id="KW-0116">cAMP-binding</keyword>
<dbReference type="InterPro" id="IPR012198">
    <property type="entry name" value="cAMP_dep_PK_reg_su"/>
</dbReference>
<dbReference type="PANTHER" id="PTHR11635:SF152">
    <property type="entry name" value="CAMP-DEPENDENT PROTEIN KINASE TYPE I REGULATORY SUBUNIT-RELATED"/>
    <property type="match status" value="1"/>
</dbReference>
<name>A0AAD1UTH5_EUPCR</name>
<dbReference type="PROSITE" id="PS00889">
    <property type="entry name" value="CNMP_BINDING_2"/>
    <property type="match status" value="2"/>
</dbReference>
<feature type="binding site" evidence="8">
    <location>
        <position position="374"/>
    </location>
    <ligand>
        <name>3',5'-cyclic AMP</name>
        <dbReference type="ChEBI" id="CHEBI:58165"/>
        <label>2</label>
    </ligand>
</feature>
<evidence type="ECO:0000256" key="2">
    <source>
        <dbReference type="ARBA" id="ARBA00020355"/>
    </source>
</evidence>
<dbReference type="InterPro" id="IPR018488">
    <property type="entry name" value="cNMP-bd_CS"/>
</dbReference>
<dbReference type="GO" id="GO:0005952">
    <property type="term" value="C:cAMP-dependent protein kinase complex"/>
    <property type="evidence" value="ECO:0007669"/>
    <property type="project" value="InterPro"/>
</dbReference>
<evidence type="ECO:0000313" key="13">
    <source>
        <dbReference type="Proteomes" id="UP001295684"/>
    </source>
</evidence>
<evidence type="ECO:0000256" key="8">
    <source>
        <dbReference type="PIRSR" id="PIRSR000548-1"/>
    </source>
</evidence>
<feature type="domain" description="Cyclic nucleotide-binding" evidence="11">
    <location>
        <begin position="172"/>
        <end position="293"/>
    </location>
</feature>
<dbReference type="GO" id="GO:0033554">
    <property type="term" value="P:cellular response to stress"/>
    <property type="evidence" value="ECO:0007669"/>
    <property type="project" value="UniProtKB-ARBA"/>
</dbReference>
<dbReference type="InterPro" id="IPR018490">
    <property type="entry name" value="cNMP-bd_dom_sf"/>
</dbReference>
<gene>
    <name evidence="12" type="ORF">ECRASSUSDP1_LOCUS12465</name>
</gene>
<accession>A0AAD1UTH5</accession>
<evidence type="ECO:0000256" key="6">
    <source>
        <dbReference type="ARBA" id="ARBA00022741"/>
    </source>
</evidence>
<dbReference type="Proteomes" id="UP001295684">
    <property type="component" value="Unassembled WGS sequence"/>
</dbReference>
<feature type="binding site" evidence="8">
    <location>
        <position position="365"/>
    </location>
    <ligand>
        <name>3',5'-cyclic AMP</name>
        <dbReference type="ChEBI" id="CHEBI:58165"/>
        <label>2</label>
    </ligand>
</feature>
<keyword evidence="7 8" id="KW-0114">cAMP</keyword>
<dbReference type="FunFam" id="2.60.120.10:FF:000039">
    <property type="entry name" value="cAMP-dependent protein kinase regulatory subunit"/>
    <property type="match status" value="1"/>
</dbReference>
<dbReference type="InterPro" id="IPR050503">
    <property type="entry name" value="cAMP-dep_PK_reg_su-like"/>
</dbReference>
<feature type="binding site" evidence="8">
    <location>
        <position position="243"/>
    </location>
    <ligand>
        <name>3',5'-cyclic AMP</name>
        <dbReference type="ChEBI" id="CHEBI:58165"/>
        <label>1</label>
    </ligand>
</feature>
<dbReference type="SMART" id="SM00100">
    <property type="entry name" value="cNMP"/>
    <property type="match status" value="2"/>
</dbReference>
<feature type="region of interest" description="Disordered" evidence="10">
    <location>
        <begin position="82"/>
        <end position="136"/>
    </location>
</feature>
<dbReference type="GO" id="GO:0030552">
    <property type="term" value="F:cAMP binding"/>
    <property type="evidence" value="ECO:0007669"/>
    <property type="project" value="UniProtKB-KW"/>
</dbReference>
<keyword evidence="6 8" id="KW-0547">Nucleotide-binding</keyword>
<dbReference type="PROSITE" id="PS50042">
    <property type="entry name" value="CNMP_BINDING_3"/>
    <property type="match status" value="2"/>
</dbReference>
<dbReference type="PRINTS" id="PR00103">
    <property type="entry name" value="CAMPKINASE"/>
</dbReference>
<dbReference type="PIRSF" id="PIRSF000548">
    <property type="entry name" value="PK_regulatory"/>
    <property type="match status" value="1"/>
</dbReference>
<dbReference type="SUPFAM" id="SSF51206">
    <property type="entry name" value="cAMP-binding domain-like"/>
    <property type="match status" value="2"/>
</dbReference>
<comment type="similarity">
    <text evidence="1">Belongs to the cAMP-dependent kinase regulatory chain family.</text>
</comment>
<keyword evidence="3" id="KW-0597">Phosphoprotein</keyword>
<dbReference type="Pfam" id="PF00027">
    <property type="entry name" value="cNMP_binding"/>
    <property type="match status" value="2"/>
</dbReference>
<keyword evidence="5" id="KW-0677">Repeat</keyword>
<evidence type="ECO:0000313" key="12">
    <source>
        <dbReference type="EMBL" id="CAI2371145.1"/>
    </source>
</evidence>
<dbReference type="CDD" id="cd00038">
    <property type="entry name" value="CAP_ED"/>
    <property type="match status" value="2"/>
</dbReference>
<dbReference type="InterPro" id="IPR000595">
    <property type="entry name" value="cNMP-bd_dom"/>
</dbReference>
<keyword evidence="9" id="KW-0175">Coiled coil</keyword>
<dbReference type="GO" id="GO:0005829">
    <property type="term" value="C:cytosol"/>
    <property type="evidence" value="ECO:0007669"/>
    <property type="project" value="TreeGrafter"/>
</dbReference>
<dbReference type="GO" id="GO:0004862">
    <property type="term" value="F:cAMP-dependent protein kinase inhibitor activity"/>
    <property type="evidence" value="ECO:0007669"/>
    <property type="project" value="TreeGrafter"/>
</dbReference>
<feature type="binding site" evidence="8">
    <location>
        <position position="252"/>
    </location>
    <ligand>
        <name>3',5'-cyclic AMP</name>
        <dbReference type="ChEBI" id="CHEBI:58165"/>
        <label>1</label>
    </ligand>
</feature>
<feature type="coiled-coil region" evidence="9">
    <location>
        <begin position="54"/>
        <end position="81"/>
    </location>
</feature>
<organism evidence="12 13">
    <name type="scientific">Euplotes crassus</name>
    <dbReference type="NCBI Taxonomy" id="5936"/>
    <lineage>
        <taxon>Eukaryota</taxon>
        <taxon>Sar</taxon>
        <taxon>Alveolata</taxon>
        <taxon>Ciliophora</taxon>
        <taxon>Intramacronucleata</taxon>
        <taxon>Spirotrichea</taxon>
        <taxon>Hypotrichia</taxon>
        <taxon>Euplotida</taxon>
        <taxon>Euplotidae</taxon>
        <taxon>Moneuplotes</taxon>
    </lineage>
</organism>
<evidence type="ECO:0000256" key="4">
    <source>
        <dbReference type="ARBA" id="ARBA00022566"/>
    </source>
</evidence>
<sequence length="418" mass="47356">MAKKNPSKEYLNSHVKKPLEVVIKRVLKRKPTDPIPMILSVLEECQGLNNDPLTDQERMELDALRNEYEYLQAKLIRLEGKGAPQVEEESKVTTHQKYYPDDSDTESSGDESDNTLPDLPESKKGMNRKPRTSVSAEAFGSWNKKSAFSPVVVPKNDDTKHKIRNRLSESFLFNSLDEKEFEIVIDAMTEVKLAPGEVIIKEGDDGDYLYVVETGQLQCSKIFPGNTEPTNLIVYSPGGAFGELALLYNAPRAATITAIDECLLWGLDRKTFNHIVKDAAVRKREMYDDFLKKVKILQTMDAYERQTIADAFTKHKFSEGDRIITEGEEGKELYFLVEGEAKATKNIDGELKTVMEYKPGDYFGERALIKKEPRAANIEVVTSTLEAVSLTKESFNRLLGPVEEIMKRNMEVYAKYKS</sequence>
<feature type="domain" description="Cyclic nucleotide-binding" evidence="11">
    <location>
        <begin position="296"/>
        <end position="416"/>
    </location>
</feature>
<dbReference type="AlphaFoldDB" id="A0AAD1UTH5"/>
<protein>
    <recommendedName>
        <fullName evidence="2">cAMP-dependent protein kinase regulatory subunit</fullName>
    </recommendedName>
</protein>
<comment type="caution">
    <text evidence="12">The sequence shown here is derived from an EMBL/GenBank/DDBJ whole genome shotgun (WGS) entry which is preliminary data.</text>
</comment>
<dbReference type="GO" id="GO:0034236">
    <property type="term" value="F:protein kinase A catalytic subunit binding"/>
    <property type="evidence" value="ECO:0007669"/>
    <property type="project" value="TreeGrafter"/>
</dbReference>
<dbReference type="EMBL" id="CAMPGE010012377">
    <property type="protein sequence ID" value="CAI2371145.1"/>
    <property type="molecule type" value="Genomic_DNA"/>
</dbReference>
<dbReference type="PROSITE" id="PS00888">
    <property type="entry name" value="CNMP_BINDING_1"/>
    <property type="match status" value="2"/>
</dbReference>
<evidence type="ECO:0000259" key="11">
    <source>
        <dbReference type="PROSITE" id="PS50042"/>
    </source>
</evidence>
<evidence type="ECO:0000256" key="10">
    <source>
        <dbReference type="SAM" id="MobiDB-lite"/>
    </source>
</evidence>
<keyword evidence="13" id="KW-1185">Reference proteome</keyword>
<evidence type="ECO:0000256" key="1">
    <source>
        <dbReference type="ARBA" id="ARBA00005753"/>
    </source>
</evidence>